<dbReference type="GO" id="GO:0044183">
    <property type="term" value="F:protein folding chaperone"/>
    <property type="evidence" value="ECO:0007669"/>
    <property type="project" value="InterPro"/>
</dbReference>
<dbReference type="Pfam" id="PF00166">
    <property type="entry name" value="Cpn10"/>
    <property type="match status" value="1"/>
</dbReference>
<comment type="caution">
    <text evidence="5">The sequence shown here is derived from an EMBL/GenBank/DDBJ whole genome shotgun (WGS) entry which is preliminary data.</text>
</comment>
<dbReference type="GO" id="GO:0046872">
    <property type="term" value="F:metal ion binding"/>
    <property type="evidence" value="ECO:0007669"/>
    <property type="project" value="TreeGrafter"/>
</dbReference>
<dbReference type="SMART" id="SM00883">
    <property type="entry name" value="Cpn10"/>
    <property type="match status" value="1"/>
</dbReference>
<organism evidence="5 6">
    <name type="scientific">Allostreptomyces psammosilenae</name>
    <dbReference type="NCBI Taxonomy" id="1892865"/>
    <lineage>
        <taxon>Bacteria</taxon>
        <taxon>Bacillati</taxon>
        <taxon>Actinomycetota</taxon>
        <taxon>Actinomycetes</taxon>
        <taxon>Kitasatosporales</taxon>
        <taxon>Streptomycetaceae</taxon>
        <taxon>Allostreptomyces</taxon>
    </lineage>
</organism>
<dbReference type="PANTHER" id="PTHR10772:SF58">
    <property type="entry name" value="CO-CHAPERONIN GROES"/>
    <property type="match status" value="1"/>
</dbReference>
<dbReference type="InterPro" id="IPR037124">
    <property type="entry name" value="Chaperonin_GroES_sf"/>
</dbReference>
<evidence type="ECO:0000256" key="2">
    <source>
        <dbReference type="ARBA" id="ARBA00023186"/>
    </source>
</evidence>
<dbReference type="PRINTS" id="PR00297">
    <property type="entry name" value="CHAPERONIN10"/>
</dbReference>
<reference evidence="5 6" key="1">
    <citation type="submission" date="2020-07" db="EMBL/GenBank/DDBJ databases">
        <title>Sequencing the genomes of 1000 actinobacteria strains.</title>
        <authorList>
            <person name="Klenk H.-P."/>
        </authorList>
    </citation>
    <scope>NUCLEOTIDE SEQUENCE [LARGE SCALE GENOMIC DNA]</scope>
    <source>
        <strain evidence="5 6">DSM 42178</strain>
    </source>
</reference>
<keyword evidence="2 3" id="KW-0143">Chaperone</keyword>
<evidence type="ECO:0000256" key="3">
    <source>
        <dbReference type="RuleBase" id="RU000535"/>
    </source>
</evidence>
<dbReference type="GO" id="GO:0051087">
    <property type="term" value="F:protein-folding chaperone binding"/>
    <property type="evidence" value="ECO:0007669"/>
    <property type="project" value="TreeGrafter"/>
</dbReference>
<dbReference type="CDD" id="cd00320">
    <property type="entry name" value="cpn10"/>
    <property type="match status" value="1"/>
</dbReference>
<dbReference type="GO" id="GO:0051082">
    <property type="term" value="F:unfolded protein binding"/>
    <property type="evidence" value="ECO:0007669"/>
    <property type="project" value="TreeGrafter"/>
</dbReference>
<name>A0A853A1Z8_9ACTN</name>
<dbReference type="PANTHER" id="PTHR10772">
    <property type="entry name" value="10 KDA HEAT SHOCK PROTEIN"/>
    <property type="match status" value="1"/>
</dbReference>
<comment type="subunit">
    <text evidence="3">Heptamer of 7 subunits arranged in a ring.</text>
</comment>
<feature type="compositionally biased region" description="Basic and acidic residues" evidence="4">
    <location>
        <begin position="1"/>
        <end position="23"/>
    </location>
</feature>
<feature type="region of interest" description="Disordered" evidence="4">
    <location>
        <begin position="1"/>
        <end position="25"/>
    </location>
</feature>
<dbReference type="InterPro" id="IPR020818">
    <property type="entry name" value="Chaperonin_GroES"/>
</dbReference>
<evidence type="ECO:0000313" key="5">
    <source>
        <dbReference type="EMBL" id="NYI08157.1"/>
    </source>
</evidence>
<dbReference type="SUPFAM" id="SSF50129">
    <property type="entry name" value="GroES-like"/>
    <property type="match status" value="1"/>
</dbReference>
<gene>
    <name evidence="5" type="ORF">FHU37_005186</name>
</gene>
<evidence type="ECO:0000256" key="4">
    <source>
        <dbReference type="SAM" id="MobiDB-lite"/>
    </source>
</evidence>
<proteinExistence type="inferred from homology"/>
<dbReference type="Gene3D" id="2.30.33.40">
    <property type="entry name" value="GroES chaperonin"/>
    <property type="match status" value="1"/>
</dbReference>
<comment type="function">
    <text evidence="3">Together with the chaperonin GroEL, plays an essential role in assisting protein folding. The GroEL-GroES system forms a nano-cage that allows encapsulation of the non-native substrate proteins and provides a physical environment optimized to promote and accelerate protein folding. GroES binds to the apical surface of the GroEL ring, thereby capping the opening of the GroEL channel.</text>
</comment>
<evidence type="ECO:0000256" key="1">
    <source>
        <dbReference type="ARBA" id="ARBA00006975"/>
    </source>
</evidence>
<comment type="similarity">
    <text evidence="1 3">Belongs to the GroES chaperonin family.</text>
</comment>
<accession>A0A853A1Z8</accession>
<sequence>MSTDQSHDTSNESADAHAKKLDDMAEEPGFAHKLPIRMLHDRVLVRGGTGEGERRSSGGILIPATAQVGKRLAWAEVVAVGQSVRTVEPGDRVLFDPEELAEVEVRGVGYLLMRERDLHAVAAERLGGGTEDATGLYL</sequence>
<protein>
    <recommendedName>
        <fullName evidence="3">10 kDa chaperonin</fullName>
    </recommendedName>
</protein>
<dbReference type="Proteomes" id="UP000567795">
    <property type="component" value="Unassembled WGS sequence"/>
</dbReference>
<dbReference type="GO" id="GO:0005524">
    <property type="term" value="F:ATP binding"/>
    <property type="evidence" value="ECO:0007669"/>
    <property type="project" value="InterPro"/>
</dbReference>
<dbReference type="AlphaFoldDB" id="A0A853A1Z8"/>
<dbReference type="EMBL" id="JACBZD010000002">
    <property type="protein sequence ID" value="NYI08157.1"/>
    <property type="molecule type" value="Genomic_DNA"/>
</dbReference>
<dbReference type="InterPro" id="IPR011032">
    <property type="entry name" value="GroES-like_sf"/>
</dbReference>
<evidence type="ECO:0000313" key="6">
    <source>
        <dbReference type="Proteomes" id="UP000567795"/>
    </source>
</evidence>
<keyword evidence="6" id="KW-1185">Reference proteome</keyword>